<name>B4R2D9_DROSI</name>
<evidence type="ECO:0000313" key="6">
    <source>
        <dbReference type="Proteomes" id="UP000000304"/>
    </source>
</evidence>
<dbReference type="InterPro" id="IPR017996">
    <property type="entry name" value="MRJP/yellow-related"/>
</dbReference>
<dbReference type="GO" id="GO:0005576">
    <property type="term" value="C:extracellular region"/>
    <property type="evidence" value="ECO:0007669"/>
    <property type="project" value="UniProtKB-SubCell"/>
</dbReference>
<proteinExistence type="inferred from homology"/>
<dbReference type="Proteomes" id="UP000000304">
    <property type="component" value="Chromosome 4"/>
</dbReference>
<reference evidence="5 6" key="1">
    <citation type="journal article" date="2007" name="Nature">
        <title>Evolution of genes and genomes on the Drosophila phylogeny.</title>
        <authorList>
            <consortium name="Drosophila 12 Genomes Consortium"/>
            <person name="Clark A.G."/>
            <person name="Eisen M.B."/>
            <person name="Smith D.R."/>
            <person name="Bergman C.M."/>
            <person name="Oliver B."/>
            <person name="Markow T.A."/>
            <person name="Kaufman T.C."/>
            <person name="Kellis M."/>
            <person name="Gelbart W."/>
            <person name="Iyer V.N."/>
            <person name="Pollard D.A."/>
            <person name="Sackton T.B."/>
            <person name="Larracuente A.M."/>
            <person name="Singh N.D."/>
            <person name="Abad J.P."/>
            <person name="Abt D.N."/>
            <person name="Adryan B."/>
            <person name="Aguade M."/>
            <person name="Akashi H."/>
            <person name="Anderson W.W."/>
            <person name="Aquadro C.F."/>
            <person name="Ardell D.H."/>
            <person name="Arguello R."/>
            <person name="Artieri C.G."/>
            <person name="Barbash D.A."/>
            <person name="Barker D."/>
            <person name="Barsanti P."/>
            <person name="Batterham P."/>
            <person name="Batzoglou S."/>
            <person name="Begun D."/>
            <person name="Bhutkar A."/>
            <person name="Blanco E."/>
            <person name="Bosak S.A."/>
            <person name="Bradley R.K."/>
            <person name="Brand A.D."/>
            <person name="Brent M.R."/>
            <person name="Brooks A.N."/>
            <person name="Brown R.H."/>
            <person name="Butlin R.K."/>
            <person name="Caggese C."/>
            <person name="Calvi B.R."/>
            <person name="Bernardo de Carvalho A."/>
            <person name="Caspi A."/>
            <person name="Castrezana S."/>
            <person name="Celniker S.E."/>
            <person name="Chang J.L."/>
            <person name="Chapple C."/>
            <person name="Chatterji S."/>
            <person name="Chinwalla A."/>
            <person name="Civetta A."/>
            <person name="Clifton S.W."/>
            <person name="Comeron J.M."/>
            <person name="Costello J.C."/>
            <person name="Coyne J.A."/>
            <person name="Daub J."/>
            <person name="David R.G."/>
            <person name="Delcher A.L."/>
            <person name="Delehaunty K."/>
            <person name="Do C.B."/>
            <person name="Ebling H."/>
            <person name="Edwards K."/>
            <person name="Eickbush T."/>
            <person name="Evans J.D."/>
            <person name="Filipski A."/>
            <person name="Findeiss S."/>
            <person name="Freyhult E."/>
            <person name="Fulton L."/>
            <person name="Fulton R."/>
            <person name="Garcia A.C."/>
            <person name="Gardiner A."/>
            <person name="Garfield D.A."/>
            <person name="Garvin B.E."/>
            <person name="Gibson G."/>
            <person name="Gilbert D."/>
            <person name="Gnerre S."/>
            <person name="Godfrey J."/>
            <person name="Good R."/>
            <person name="Gotea V."/>
            <person name="Gravely B."/>
            <person name="Greenberg A.J."/>
            <person name="Griffiths-Jones S."/>
            <person name="Gross S."/>
            <person name="Guigo R."/>
            <person name="Gustafson E.A."/>
            <person name="Haerty W."/>
            <person name="Hahn M.W."/>
            <person name="Halligan D.L."/>
            <person name="Halpern A.L."/>
            <person name="Halter G.M."/>
            <person name="Han M.V."/>
            <person name="Heger A."/>
            <person name="Hillier L."/>
            <person name="Hinrichs A.S."/>
            <person name="Holmes I."/>
            <person name="Hoskins R.A."/>
            <person name="Hubisz M.J."/>
            <person name="Hultmark D."/>
            <person name="Huntley M.A."/>
            <person name="Jaffe D.B."/>
            <person name="Jagadeeshan S."/>
            <person name="Jeck W.R."/>
            <person name="Johnson J."/>
            <person name="Jones C.D."/>
            <person name="Jordan W.C."/>
            <person name="Karpen G.H."/>
            <person name="Kataoka E."/>
            <person name="Keightley P.D."/>
            <person name="Kheradpour P."/>
            <person name="Kirkness E.F."/>
            <person name="Koerich L.B."/>
            <person name="Kristiansen K."/>
            <person name="Kudrna D."/>
            <person name="Kulathinal R.J."/>
            <person name="Kumar S."/>
            <person name="Kwok R."/>
            <person name="Lander E."/>
            <person name="Langley C.H."/>
            <person name="Lapoint R."/>
            <person name="Lazzaro B.P."/>
            <person name="Lee S.J."/>
            <person name="Levesque L."/>
            <person name="Li R."/>
            <person name="Lin C.F."/>
            <person name="Lin M.F."/>
            <person name="Lindblad-Toh K."/>
            <person name="Llopart A."/>
            <person name="Long M."/>
            <person name="Low L."/>
            <person name="Lozovsky E."/>
            <person name="Lu J."/>
            <person name="Luo M."/>
            <person name="Machado C.A."/>
            <person name="Makalowski W."/>
            <person name="Marzo M."/>
            <person name="Matsuda M."/>
            <person name="Matzkin L."/>
            <person name="McAllister B."/>
            <person name="McBride C.S."/>
            <person name="McKernan B."/>
            <person name="McKernan K."/>
            <person name="Mendez-Lago M."/>
            <person name="Minx P."/>
            <person name="Mollenhauer M.U."/>
            <person name="Montooth K."/>
            <person name="Mount S.M."/>
            <person name="Mu X."/>
            <person name="Myers E."/>
            <person name="Negre B."/>
            <person name="Newfeld S."/>
            <person name="Nielsen R."/>
            <person name="Noor M.A."/>
            <person name="O'Grady P."/>
            <person name="Pachter L."/>
            <person name="Papaceit M."/>
            <person name="Parisi M.J."/>
            <person name="Parisi M."/>
            <person name="Parts L."/>
            <person name="Pedersen J.S."/>
            <person name="Pesole G."/>
            <person name="Phillippy A.M."/>
            <person name="Ponting C.P."/>
            <person name="Pop M."/>
            <person name="Porcelli D."/>
            <person name="Powell J.R."/>
            <person name="Prohaska S."/>
            <person name="Pruitt K."/>
            <person name="Puig M."/>
            <person name="Quesneville H."/>
            <person name="Ram K.R."/>
            <person name="Rand D."/>
            <person name="Rasmussen M.D."/>
            <person name="Reed L.K."/>
            <person name="Reenan R."/>
            <person name="Reily A."/>
            <person name="Remington K.A."/>
            <person name="Rieger T.T."/>
            <person name="Ritchie M.G."/>
            <person name="Robin C."/>
            <person name="Rogers Y.H."/>
            <person name="Rohde C."/>
            <person name="Rozas J."/>
            <person name="Rubenfield M.J."/>
            <person name="Ruiz A."/>
            <person name="Russo S."/>
            <person name="Salzberg S.L."/>
            <person name="Sanchez-Gracia A."/>
            <person name="Saranga D.J."/>
            <person name="Sato H."/>
            <person name="Schaeffer S.W."/>
            <person name="Schatz M.C."/>
            <person name="Schlenke T."/>
            <person name="Schwartz R."/>
            <person name="Segarra C."/>
            <person name="Singh R.S."/>
            <person name="Sirot L."/>
            <person name="Sirota M."/>
            <person name="Sisneros N.B."/>
            <person name="Smith C.D."/>
            <person name="Smith T.F."/>
            <person name="Spieth J."/>
            <person name="Stage D.E."/>
            <person name="Stark A."/>
            <person name="Stephan W."/>
            <person name="Strausberg R.L."/>
            <person name="Strempel S."/>
            <person name="Sturgill D."/>
            <person name="Sutton G."/>
            <person name="Sutton G.G."/>
            <person name="Tao W."/>
            <person name="Teichmann S."/>
            <person name="Tobari Y.N."/>
            <person name="Tomimura Y."/>
            <person name="Tsolas J.M."/>
            <person name="Valente V.L."/>
            <person name="Venter E."/>
            <person name="Venter J.C."/>
            <person name="Vicario S."/>
            <person name="Vieira F.G."/>
            <person name="Vilella A.J."/>
            <person name="Villasante A."/>
            <person name="Walenz B."/>
            <person name="Wang J."/>
            <person name="Wasserman M."/>
            <person name="Watts T."/>
            <person name="Wilson D."/>
            <person name="Wilson R.K."/>
            <person name="Wing R.A."/>
            <person name="Wolfner M.F."/>
            <person name="Wong A."/>
            <person name="Wong G.K."/>
            <person name="Wu C.I."/>
            <person name="Wu G."/>
            <person name="Yamamoto D."/>
            <person name="Yang H.P."/>
            <person name="Yang S.P."/>
            <person name="Yorke J.A."/>
            <person name="Yoshida K."/>
            <person name="Zdobnov E."/>
            <person name="Zhang P."/>
            <person name="Zhang Y."/>
            <person name="Zimin A.V."/>
            <person name="Baldwin J."/>
            <person name="Abdouelleil A."/>
            <person name="Abdulkadir J."/>
            <person name="Abebe A."/>
            <person name="Abera B."/>
            <person name="Abreu J."/>
            <person name="Acer S.C."/>
            <person name="Aftuck L."/>
            <person name="Alexander A."/>
            <person name="An P."/>
            <person name="Anderson E."/>
            <person name="Anderson S."/>
            <person name="Arachi H."/>
            <person name="Azer M."/>
            <person name="Bachantsang P."/>
            <person name="Barry A."/>
            <person name="Bayul T."/>
            <person name="Berlin A."/>
            <person name="Bessette D."/>
            <person name="Bloom T."/>
            <person name="Blye J."/>
            <person name="Boguslavskiy L."/>
            <person name="Bonnet C."/>
            <person name="Boukhgalter B."/>
            <person name="Bourzgui I."/>
            <person name="Brown A."/>
            <person name="Cahill P."/>
            <person name="Channer S."/>
            <person name="Cheshatsang Y."/>
            <person name="Chuda L."/>
            <person name="Citroen M."/>
            <person name="Collymore A."/>
            <person name="Cooke P."/>
            <person name="Costello M."/>
            <person name="D'Aco K."/>
            <person name="Daza R."/>
            <person name="De Haan G."/>
            <person name="DeGray S."/>
            <person name="DeMaso C."/>
            <person name="Dhargay N."/>
            <person name="Dooley K."/>
            <person name="Dooley E."/>
            <person name="Doricent M."/>
            <person name="Dorje P."/>
            <person name="Dorjee K."/>
            <person name="Dupes A."/>
            <person name="Elong R."/>
            <person name="Falk J."/>
            <person name="Farina A."/>
            <person name="Faro S."/>
            <person name="Ferguson D."/>
            <person name="Fisher S."/>
            <person name="Foley C.D."/>
            <person name="Franke A."/>
            <person name="Friedrich D."/>
            <person name="Gadbois L."/>
            <person name="Gearin G."/>
            <person name="Gearin C.R."/>
            <person name="Giannoukos G."/>
            <person name="Goode T."/>
            <person name="Graham J."/>
            <person name="Grandbois E."/>
            <person name="Grewal S."/>
            <person name="Gyaltsen K."/>
            <person name="Hafez N."/>
            <person name="Hagos B."/>
            <person name="Hall J."/>
            <person name="Henson C."/>
            <person name="Hollinger A."/>
            <person name="Honan T."/>
            <person name="Huard M.D."/>
            <person name="Hughes L."/>
            <person name="Hurhula B."/>
            <person name="Husby M.E."/>
            <person name="Kamat A."/>
            <person name="Kanga B."/>
            <person name="Kashin S."/>
            <person name="Khazanovich D."/>
            <person name="Kisner P."/>
            <person name="Lance K."/>
            <person name="Lara M."/>
            <person name="Lee W."/>
            <person name="Lennon N."/>
            <person name="Letendre F."/>
            <person name="LeVine R."/>
            <person name="Lipovsky A."/>
            <person name="Liu X."/>
            <person name="Liu J."/>
            <person name="Liu S."/>
            <person name="Lokyitsang T."/>
            <person name="Lokyitsang Y."/>
            <person name="Lubonja R."/>
            <person name="Lui A."/>
            <person name="MacDonald P."/>
            <person name="Magnisalis V."/>
            <person name="Maru K."/>
            <person name="Matthews C."/>
            <person name="McCusker W."/>
            <person name="McDonough S."/>
            <person name="Mehta T."/>
            <person name="Meldrim J."/>
            <person name="Meneus L."/>
            <person name="Mihai O."/>
            <person name="Mihalev A."/>
            <person name="Mihova T."/>
            <person name="Mittelman R."/>
            <person name="Mlenga V."/>
            <person name="Montmayeur A."/>
            <person name="Mulrain L."/>
            <person name="Navidi A."/>
            <person name="Naylor J."/>
            <person name="Negash T."/>
            <person name="Nguyen T."/>
            <person name="Nguyen N."/>
            <person name="Nicol R."/>
            <person name="Norbu C."/>
            <person name="Norbu N."/>
            <person name="Novod N."/>
            <person name="O'Neill B."/>
            <person name="Osman S."/>
            <person name="Markiewicz E."/>
            <person name="Oyono O.L."/>
            <person name="Patti C."/>
            <person name="Phunkhang P."/>
            <person name="Pierre F."/>
            <person name="Priest M."/>
            <person name="Raghuraman S."/>
            <person name="Rege F."/>
            <person name="Reyes R."/>
            <person name="Rise C."/>
            <person name="Rogov P."/>
            <person name="Ross K."/>
            <person name="Ryan E."/>
            <person name="Settipalli S."/>
            <person name="Shea T."/>
            <person name="Sherpa N."/>
            <person name="Shi L."/>
            <person name="Shih D."/>
            <person name="Sparrow T."/>
            <person name="Spaulding J."/>
            <person name="Stalker J."/>
            <person name="Stange-Thomann N."/>
            <person name="Stavropoulos S."/>
            <person name="Stone C."/>
            <person name="Strader C."/>
            <person name="Tesfaye S."/>
            <person name="Thomson T."/>
            <person name="Thoulutsang Y."/>
            <person name="Thoulutsang D."/>
            <person name="Topham K."/>
            <person name="Topping I."/>
            <person name="Tsamla T."/>
            <person name="Vassiliev H."/>
            <person name="Vo A."/>
            <person name="Wangchuk T."/>
            <person name="Wangdi T."/>
            <person name="Weiand M."/>
            <person name="Wilkinson J."/>
            <person name="Wilson A."/>
            <person name="Yadav S."/>
            <person name="Young G."/>
            <person name="Yu Q."/>
            <person name="Zembek L."/>
            <person name="Zhong D."/>
            <person name="Zimmer A."/>
            <person name="Zwirko Z."/>
            <person name="Jaffe D.B."/>
            <person name="Alvarez P."/>
            <person name="Brockman W."/>
            <person name="Butler J."/>
            <person name="Chin C."/>
            <person name="Gnerre S."/>
            <person name="Grabherr M."/>
            <person name="Kleber M."/>
            <person name="Mauceli E."/>
            <person name="MacCallum I."/>
        </authorList>
    </citation>
    <scope>NUCLEOTIDE SEQUENCE [LARGE SCALE GENOMIC DNA]</scope>
    <source>
        <strain evidence="6">white501</strain>
    </source>
</reference>
<dbReference type="OMA" id="QSTSHAY"/>
<dbReference type="AlphaFoldDB" id="B4R2D9"/>
<dbReference type="Pfam" id="PF03022">
    <property type="entry name" value="MRJP"/>
    <property type="match status" value="1"/>
</dbReference>
<dbReference type="PANTHER" id="PTHR10009:SF13">
    <property type="entry name" value="DOPAMINECHROME TAUTOMERASE"/>
    <property type="match status" value="1"/>
</dbReference>
<sequence length="167" mass="19347">MASFKEFMVPINLLLNESVWQTNTQEYAKYFIPIGDRGYNSQSSTTGVTRNGIMFFTQVHQDDIGCWDTSKPYTRAHLGKFHNLENSNLIQFPNDLKVDKEKDQNVWLISNRLPIFLYSNLDYGEVNFRILKANVNKIIRNSVCNPDNNYNNTSKSAFVLIEEGQCY</sequence>
<dbReference type="OrthoDB" id="7776143at2759"/>
<dbReference type="HOGENOM" id="CLU_1671133_0_0_1"/>
<keyword evidence="4" id="KW-0732">Signal</keyword>
<keyword evidence="6" id="KW-1185">Reference proteome</keyword>
<evidence type="ECO:0000256" key="2">
    <source>
        <dbReference type="ARBA" id="ARBA00009127"/>
    </source>
</evidence>
<comment type="subcellular location">
    <subcellularLocation>
        <location evidence="1">Secreted</location>
    </subcellularLocation>
</comment>
<protein>
    <submittedName>
        <fullName evidence="5">GD24400</fullName>
    </submittedName>
</protein>
<evidence type="ECO:0000256" key="1">
    <source>
        <dbReference type="ARBA" id="ARBA00004613"/>
    </source>
</evidence>
<dbReference type="InterPro" id="IPR011042">
    <property type="entry name" value="6-blade_b-propeller_TolB-like"/>
</dbReference>
<comment type="similarity">
    <text evidence="2">Belongs to the major royal jelly protein family.</text>
</comment>
<dbReference type="EMBL" id="CM000365">
    <property type="protein sequence ID" value="EDX15190.1"/>
    <property type="molecule type" value="Genomic_DNA"/>
</dbReference>
<dbReference type="STRING" id="7240.B4R2D9"/>
<evidence type="ECO:0000313" key="5">
    <source>
        <dbReference type="EMBL" id="EDX15190.1"/>
    </source>
</evidence>
<evidence type="ECO:0000256" key="3">
    <source>
        <dbReference type="ARBA" id="ARBA00022525"/>
    </source>
</evidence>
<organism evidence="5 6">
    <name type="scientific">Drosophila simulans</name>
    <name type="common">Fruit fly</name>
    <dbReference type="NCBI Taxonomy" id="7240"/>
    <lineage>
        <taxon>Eukaryota</taxon>
        <taxon>Metazoa</taxon>
        <taxon>Ecdysozoa</taxon>
        <taxon>Arthropoda</taxon>
        <taxon>Hexapoda</taxon>
        <taxon>Insecta</taxon>
        <taxon>Pterygota</taxon>
        <taxon>Neoptera</taxon>
        <taxon>Endopterygota</taxon>
        <taxon>Diptera</taxon>
        <taxon>Brachycera</taxon>
        <taxon>Muscomorpha</taxon>
        <taxon>Ephydroidea</taxon>
        <taxon>Drosophilidae</taxon>
        <taxon>Drosophila</taxon>
        <taxon>Sophophora</taxon>
    </lineage>
</organism>
<evidence type="ECO:0000256" key="4">
    <source>
        <dbReference type="ARBA" id="ARBA00022729"/>
    </source>
</evidence>
<dbReference type="PhylomeDB" id="B4R2D9"/>
<dbReference type="PANTHER" id="PTHR10009">
    <property type="entry name" value="PROTEIN YELLOW-RELATED"/>
    <property type="match status" value="1"/>
</dbReference>
<dbReference type="Gene3D" id="2.120.10.30">
    <property type="entry name" value="TolB, C-terminal domain"/>
    <property type="match status" value="1"/>
</dbReference>
<gene>
    <name evidence="5" type="primary">Dsim\GD24400</name>
    <name evidence="5" type="ORF">Dsim_GD24400</name>
</gene>
<accession>B4R2D9</accession>
<keyword evidence="3" id="KW-0964">Secreted</keyword>